<evidence type="ECO:0000313" key="3">
    <source>
        <dbReference type="Proteomes" id="UP001139488"/>
    </source>
</evidence>
<evidence type="ECO:0000259" key="1">
    <source>
        <dbReference type="Pfam" id="PF03372"/>
    </source>
</evidence>
<name>A0A9X1WBX6_9VIBR</name>
<dbReference type="Pfam" id="PF03372">
    <property type="entry name" value="Exo_endo_phos"/>
    <property type="match status" value="1"/>
</dbReference>
<dbReference type="EMBL" id="JAJNNZ010000010">
    <property type="protein sequence ID" value="MCJ2377733.1"/>
    <property type="molecule type" value="Genomic_DNA"/>
</dbReference>
<proteinExistence type="predicted"/>
<organism evidence="2 3">
    <name type="scientific">Vibrio gelatinilyticus</name>
    <dbReference type="NCBI Taxonomy" id="2893468"/>
    <lineage>
        <taxon>Bacteria</taxon>
        <taxon>Pseudomonadati</taxon>
        <taxon>Pseudomonadota</taxon>
        <taxon>Gammaproteobacteria</taxon>
        <taxon>Vibrionales</taxon>
        <taxon>Vibrionaceae</taxon>
        <taxon>Vibrio</taxon>
    </lineage>
</organism>
<comment type="caution">
    <text evidence="2">The sequence shown here is derived from an EMBL/GenBank/DDBJ whole genome shotgun (WGS) entry which is preliminary data.</text>
</comment>
<dbReference type="InterPro" id="IPR036691">
    <property type="entry name" value="Endo/exonu/phosph_ase_sf"/>
</dbReference>
<dbReference type="RefSeq" id="WP_244357982.1">
    <property type="nucleotide sequence ID" value="NZ_JAJNNZ010000010.1"/>
</dbReference>
<dbReference type="Proteomes" id="UP001139488">
    <property type="component" value="Unassembled WGS sequence"/>
</dbReference>
<keyword evidence="3" id="KW-1185">Reference proteome</keyword>
<accession>A0A9X1WBX6</accession>
<gene>
    <name evidence="2" type="ORF">LNL84_12930</name>
</gene>
<dbReference type="NCBIfam" id="NF003840">
    <property type="entry name" value="PRK05421.1-2"/>
    <property type="match status" value="1"/>
</dbReference>
<dbReference type="SUPFAM" id="SSF56219">
    <property type="entry name" value="DNase I-like"/>
    <property type="match status" value="1"/>
</dbReference>
<protein>
    <submittedName>
        <fullName evidence="2">Endonuclease/exonuclease/phosphatase family protein</fullName>
    </submittedName>
</protein>
<dbReference type="AlphaFoldDB" id="A0A9X1WBX6"/>
<dbReference type="InterPro" id="IPR005135">
    <property type="entry name" value="Endo/exonuclease/phosphatase"/>
</dbReference>
<dbReference type="Gene3D" id="3.60.10.10">
    <property type="entry name" value="Endonuclease/exonuclease/phosphatase"/>
    <property type="match status" value="1"/>
</dbReference>
<keyword evidence="2" id="KW-0378">Hydrolase</keyword>
<reference evidence="2" key="1">
    <citation type="submission" date="2021-11" db="EMBL/GenBank/DDBJ databases">
        <title>Vibrio ZSDE26 sp. nov. and Vibrio ZSDZ34 sp. nov., isolated from coastal seawater in Qingdao.</title>
        <authorList>
            <person name="Zhang P."/>
        </authorList>
    </citation>
    <scope>NUCLEOTIDE SEQUENCE</scope>
    <source>
        <strain evidence="2">ZSDZ34</strain>
    </source>
</reference>
<keyword evidence="2" id="KW-0540">Nuclease</keyword>
<dbReference type="NCBIfam" id="NF003842">
    <property type="entry name" value="PRK05421.1-4"/>
    <property type="match status" value="1"/>
</dbReference>
<keyword evidence="2" id="KW-0255">Endonuclease</keyword>
<feature type="domain" description="Endonuclease/exonuclease/phosphatase" evidence="1">
    <location>
        <begin position="66"/>
        <end position="271"/>
    </location>
</feature>
<sequence>MKIKSLIILLFVSVILAVSSFHLIFNVPTSPTVTSIEAEQSSSQLHCYHNDTPIAIDQDGQLNVLVWNVYKQNRESLYSELTRYAQNQQLLLLQEASLDSEFLSWIKEQKWLANQVNAFKAFDVSAGVLNLGRHAPVLACAELQIEPWLRLPKSGIYAKYLLSNGEFLIVVNLHAINFTVGTKEYQQQLDAFERALVSHSGPILVAGDFNSWSGARQKALQTSLSAYGLQRVEFHPDHRKRFITGLALDHVFYRGMTLIDASTPISEASDHNPLLVIFRLD</sequence>
<evidence type="ECO:0000313" key="2">
    <source>
        <dbReference type="EMBL" id="MCJ2377733.1"/>
    </source>
</evidence>
<dbReference type="GO" id="GO:0004519">
    <property type="term" value="F:endonuclease activity"/>
    <property type="evidence" value="ECO:0007669"/>
    <property type="project" value="UniProtKB-KW"/>
</dbReference>